<dbReference type="RefSeq" id="WP_153278514.1">
    <property type="nucleotide sequence ID" value="NZ_CP034550.1"/>
</dbReference>
<feature type="region of interest" description="Disordered" evidence="1">
    <location>
        <begin position="1"/>
        <end position="20"/>
    </location>
</feature>
<sequence length="119" mass="12922">MSTRTGGCSTATAPTGPTRCVNPPTGFAQFVEKTEQATGKPVGFYAVDGYGDREPDRTACRPRTGSNLAGSALKRSWVNLKWSSGRAPWLRHSAGMRVLVAEDFIVEVEYSGLDGHRFR</sequence>
<accession>A0A5Q0H519</accession>
<proteinExistence type="predicted"/>
<keyword evidence="3" id="KW-1185">Reference proteome</keyword>
<dbReference type="AlphaFoldDB" id="A0A5Q0H519"/>
<dbReference type="Proteomes" id="UP000325787">
    <property type="component" value="Chromosome"/>
</dbReference>
<name>A0A5Q0H519_SACSY</name>
<evidence type="ECO:0000313" key="2">
    <source>
        <dbReference type="EMBL" id="QFZ20832.1"/>
    </source>
</evidence>
<evidence type="ECO:0000256" key="1">
    <source>
        <dbReference type="SAM" id="MobiDB-lite"/>
    </source>
</evidence>
<evidence type="ECO:0000313" key="3">
    <source>
        <dbReference type="Proteomes" id="UP000325787"/>
    </source>
</evidence>
<dbReference type="KEGG" id="ssyi:EKG83_28610"/>
<dbReference type="EMBL" id="CP034550">
    <property type="protein sequence ID" value="QFZ20832.1"/>
    <property type="molecule type" value="Genomic_DNA"/>
</dbReference>
<protein>
    <submittedName>
        <fullName evidence="2">Uncharacterized protein</fullName>
    </submittedName>
</protein>
<reference evidence="3" key="1">
    <citation type="journal article" date="2021" name="Curr. Microbiol.">
        <title>Complete genome of nocamycin-producing strain Saccharothrix syringae NRRL B-16468 reveals the biosynthetic potential for secondary metabolites.</title>
        <authorList>
            <person name="Mo X."/>
            <person name="Yang S."/>
        </authorList>
    </citation>
    <scope>NUCLEOTIDE SEQUENCE [LARGE SCALE GENOMIC DNA]</scope>
    <source>
        <strain evidence="3">ATCC 51364 / DSM 43886 / JCM 6844 / KCTC 9398 / NBRC 14523 / NRRL B-16468 / INA 2240</strain>
    </source>
</reference>
<feature type="compositionally biased region" description="Polar residues" evidence="1">
    <location>
        <begin position="1"/>
        <end position="15"/>
    </location>
</feature>
<gene>
    <name evidence="2" type="ORF">EKG83_28610</name>
</gene>
<organism evidence="2 3">
    <name type="scientific">Saccharothrix syringae</name>
    <name type="common">Nocardiopsis syringae</name>
    <dbReference type="NCBI Taxonomy" id="103733"/>
    <lineage>
        <taxon>Bacteria</taxon>
        <taxon>Bacillati</taxon>
        <taxon>Actinomycetota</taxon>
        <taxon>Actinomycetes</taxon>
        <taxon>Pseudonocardiales</taxon>
        <taxon>Pseudonocardiaceae</taxon>
        <taxon>Saccharothrix</taxon>
    </lineage>
</organism>